<proteinExistence type="predicted"/>
<sequence length="496" mass="56054">MTFKQYKDAKSLFVAIQTRFGGNEATKKTQKTLLKQMYENFSALSTESLDSILIGFRRLNKSDLDTMSIDDLYNNFKIVEQEVRGTTSSNSSSQNMAFVSSPSSTNEVNTAYGVSIASTSVNTASTEVSTAKLSDATVNPPKAMVAIDGVGFDWSYMAEDEVPTNMALMAFSYSECNAIAYEPNPPINDSEARPLKDYLIKFSAMNNKKPLILNYKNFVESTELDYAKGSDYIDDESFGSSTILSNLNFSKNPSKVTLAELTAFMVAINKNEVSDCTFKTMSLHEGLYRDKDSEEFKPPADIKSLTTHIADLSGTDSKYLVDQTQFTRLRKLYNLTNDEIQEYLNKKEEIKKKAEQARLLEMTKSEIIKVVYEEAKKTRIDLKTILSYKGGEQFKKIHDAEHQVLKREHSQKAKKAIDLRKKRLKQNFQVHNPFKFVDFRVTELDELSPIILKKMNKIVGELMISLGKSYERLGKIFEELRIQSALVPPAPEQASS</sequence>
<reference evidence="2" key="1">
    <citation type="journal article" date="2019" name="Sci. Rep.">
        <title>Draft genome of Tanacetum cinerariifolium, the natural source of mosquito coil.</title>
        <authorList>
            <person name="Yamashiro T."/>
            <person name="Shiraishi A."/>
            <person name="Satake H."/>
            <person name="Nakayama K."/>
        </authorList>
    </citation>
    <scope>NUCLEOTIDE SEQUENCE</scope>
</reference>
<comment type="caution">
    <text evidence="2">The sequence shown here is derived from an EMBL/GenBank/DDBJ whole genome shotgun (WGS) entry which is preliminary data.</text>
</comment>
<name>A0A6L2LKS9_TANCI</name>
<dbReference type="AlphaFoldDB" id="A0A6L2LKS9"/>
<feature type="coiled-coil region" evidence="1">
    <location>
        <begin position="333"/>
        <end position="360"/>
    </location>
</feature>
<accession>A0A6L2LKS9</accession>
<dbReference type="EMBL" id="BKCJ010004455">
    <property type="protein sequence ID" value="GEU61142.1"/>
    <property type="molecule type" value="Genomic_DNA"/>
</dbReference>
<keyword evidence="1" id="KW-0175">Coiled coil</keyword>
<protein>
    <submittedName>
        <fullName evidence="2">Uncharacterized protein</fullName>
    </submittedName>
</protein>
<evidence type="ECO:0000256" key="1">
    <source>
        <dbReference type="SAM" id="Coils"/>
    </source>
</evidence>
<gene>
    <name evidence="2" type="ORF">Tci_033120</name>
</gene>
<evidence type="ECO:0000313" key="2">
    <source>
        <dbReference type="EMBL" id="GEU61142.1"/>
    </source>
</evidence>
<organism evidence="2">
    <name type="scientific">Tanacetum cinerariifolium</name>
    <name type="common">Dalmatian daisy</name>
    <name type="synonym">Chrysanthemum cinerariifolium</name>
    <dbReference type="NCBI Taxonomy" id="118510"/>
    <lineage>
        <taxon>Eukaryota</taxon>
        <taxon>Viridiplantae</taxon>
        <taxon>Streptophyta</taxon>
        <taxon>Embryophyta</taxon>
        <taxon>Tracheophyta</taxon>
        <taxon>Spermatophyta</taxon>
        <taxon>Magnoliopsida</taxon>
        <taxon>eudicotyledons</taxon>
        <taxon>Gunneridae</taxon>
        <taxon>Pentapetalae</taxon>
        <taxon>asterids</taxon>
        <taxon>campanulids</taxon>
        <taxon>Asterales</taxon>
        <taxon>Asteraceae</taxon>
        <taxon>Asteroideae</taxon>
        <taxon>Anthemideae</taxon>
        <taxon>Anthemidinae</taxon>
        <taxon>Tanacetum</taxon>
    </lineage>
</organism>